<evidence type="ECO:0000313" key="1">
    <source>
        <dbReference type="EMBL" id="THV38348.1"/>
    </source>
</evidence>
<accession>A0A4S8Q2M9</accession>
<sequence length="110" mass="12393">MDLQARNRKIYEMRQQGAKLSDIGDAFEMSAGRAGIICREMAALAKERPVPDGLSLKTAKAIEWAFGIWPSADTVEEIADRKDEWLRAHGIGRKQYLEIEAWVAKNSSEE</sequence>
<organism evidence="1 2">
    <name type="scientific">Rhizobium rosettiformans W3</name>
    <dbReference type="NCBI Taxonomy" id="538378"/>
    <lineage>
        <taxon>Bacteria</taxon>
        <taxon>Pseudomonadati</taxon>
        <taxon>Pseudomonadota</taxon>
        <taxon>Alphaproteobacteria</taxon>
        <taxon>Hyphomicrobiales</taxon>
        <taxon>Rhizobiaceae</taxon>
        <taxon>Rhizobium/Agrobacterium group</taxon>
        <taxon>Rhizobium</taxon>
    </lineage>
</organism>
<name>A0A4S8Q2M9_9HYPH</name>
<evidence type="ECO:0000313" key="2">
    <source>
        <dbReference type="Proteomes" id="UP000307378"/>
    </source>
</evidence>
<gene>
    <name evidence="1" type="ORF">FAA86_06055</name>
</gene>
<dbReference type="EMBL" id="STGU01000002">
    <property type="protein sequence ID" value="THV38348.1"/>
    <property type="molecule type" value="Genomic_DNA"/>
</dbReference>
<proteinExistence type="predicted"/>
<reference evidence="1 2" key="1">
    <citation type="submission" date="2019-04" db="EMBL/GenBank/DDBJ databases">
        <title>genome sequence of strain W3.</title>
        <authorList>
            <person name="Gao J."/>
            <person name="Sun J."/>
        </authorList>
    </citation>
    <scope>NUCLEOTIDE SEQUENCE [LARGE SCALE GENOMIC DNA]</scope>
    <source>
        <strain evidence="1 2">W3</strain>
    </source>
</reference>
<comment type="caution">
    <text evidence="1">The sequence shown here is derived from an EMBL/GenBank/DDBJ whole genome shotgun (WGS) entry which is preliminary data.</text>
</comment>
<dbReference type="AlphaFoldDB" id="A0A4S8Q2M9"/>
<protein>
    <submittedName>
        <fullName evidence="1">Uncharacterized protein</fullName>
    </submittedName>
</protein>
<dbReference type="Proteomes" id="UP000307378">
    <property type="component" value="Unassembled WGS sequence"/>
</dbReference>
<dbReference type="RefSeq" id="WP_136538938.1">
    <property type="nucleotide sequence ID" value="NZ_STGU01000002.1"/>
</dbReference>